<dbReference type="EMBL" id="JACXVP010000007">
    <property type="protein sequence ID" value="KAG5593788.1"/>
    <property type="molecule type" value="Genomic_DNA"/>
</dbReference>
<keyword evidence="2" id="KW-1185">Reference proteome</keyword>
<comment type="caution">
    <text evidence="1">The sequence shown here is derived from an EMBL/GenBank/DDBJ whole genome shotgun (WGS) entry which is preliminary data.</text>
</comment>
<dbReference type="Proteomes" id="UP000824120">
    <property type="component" value="Chromosome 7"/>
</dbReference>
<reference evidence="1 2" key="1">
    <citation type="submission" date="2020-09" db="EMBL/GenBank/DDBJ databases">
        <title>De no assembly of potato wild relative species, Solanum commersonii.</title>
        <authorList>
            <person name="Cho K."/>
        </authorList>
    </citation>
    <scope>NUCLEOTIDE SEQUENCE [LARGE SCALE GENOMIC DNA]</scope>
    <source>
        <strain evidence="1">LZ3.2</strain>
        <tissue evidence="1">Leaf</tissue>
    </source>
</reference>
<organism evidence="1 2">
    <name type="scientific">Solanum commersonii</name>
    <name type="common">Commerson's wild potato</name>
    <name type="synonym">Commerson's nightshade</name>
    <dbReference type="NCBI Taxonomy" id="4109"/>
    <lineage>
        <taxon>Eukaryota</taxon>
        <taxon>Viridiplantae</taxon>
        <taxon>Streptophyta</taxon>
        <taxon>Embryophyta</taxon>
        <taxon>Tracheophyta</taxon>
        <taxon>Spermatophyta</taxon>
        <taxon>Magnoliopsida</taxon>
        <taxon>eudicotyledons</taxon>
        <taxon>Gunneridae</taxon>
        <taxon>Pentapetalae</taxon>
        <taxon>asterids</taxon>
        <taxon>lamiids</taxon>
        <taxon>Solanales</taxon>
        <taxon>Solanaceae</taxon>
        <taxon>Solanoideae</taxon>
        <taxon>Solaneae</taxon>
        <taxon>Solanum</taxon>
    </lineage>
</organism>
<proteinExistence type="predicted"/>
<accession>A0A9J5Y3D8</accession>
<dbReference type="AlphaFoldDB" id="A0A9J5Y3D8"/>
<gene>
    <name evidence="1" type="ORF">H5410_035020</name>
</gene>
<name>A0A9J5Y3D8_SOLCO</name>
<evidence type="ECO:0000313" key="2">
    <source>
        <dbReference type="Proteomes" id="UP000824120"/>
    </source>
</evidence>
<sequence>MYNLDEGSLVLASAFLTLSTKRPNLDLYMNYFLKECNRYERIVEKFKTLTRTLFNDTIVEGTRTRRYCKDIGLSLSYETRVCSTPI</sequence>
<evidence type="ECO:0000313" key="1">
    <source>
        <dbReference type="EMBL" id="KAG5593788.1"/>
    </source>
</evidence>
<protein>
    <submittedName>
        <fullName evidence="1">Uncharacterized protein</fullName>
    </submittedName>
</protein>